<dbReference type="RefSeq" id="WP_010579646.1">
    <property type="nucleotide sequence ID" value="NZ_AHYZ01000026.1"/>
</dbReference>
<reference evidence="9 10" key="1">
    <citation type="journal article" date="2015" name="Genome Announc.">
        <title>Expanding the biotechnology potential of lactobacilli through comparative genomics of 213 strains and associated genera.</title>
        <authorList>
            <person name="Sun Z."/>
            <person name="Harris H.M."/>
            <person name="McCann A."/>
            <person name="Guo C."/>
            <person name="Argimon S."/>
            <person name="Zhang W."/>
            <person name="Yang X."/>
            <person name="Jeffery I.B."/>
            <person name="Cooney J.C."/>
            <person name="Kagawa T.F."/>
            <person name="Liu W."/>
            <person name="Song Y."/>
            <person name="Salvetti E."/>
            <person name="Wrobel A."/>
            <person name="Rasinkangas P."/>
            <person name="Parkhill J."/>
            <person name="Rea M.C."/>
            <person name="O'Sullivan O."/>
            <person name="Ritari J."/>
            <person name="Douillard F.P."/>
            <person name="Paul Ross R."/>
            <person name="Yang R."/>
            <person name="Briner A.E."/>
            <person name="Felis G.E."/>
            <person name="de Vos W.M."/>
            <person name="Barrangou R."/>
            <person name="Klaenhammer T.R."/>
            <person name="Caufield P.W."/>
            <person name="Cui Y."/>
            <person name="Zhang H."/>
            <person name="O'Toole P.W."/>
        </authorList>
    </citation>
    <scope>NUCLEOTIDE SEQUENCE [LARGE SCALE GENOMIC DNA]</scope>
    <source>
        <strain evidence="9 10">DSM 20605</strain>
    </source>
</reference>
<accession>A0A0R2CBH4</accession>
<dbReference type="PROSITE" id="PS50928">
    <property type="entry name" value="ABC_TM1"/>
    <property type="match status" value="1"/>
</dbReference>
<evidence type="ECO:0000259" key="8">
    <source>
        <dbReference type="PROSITE" id="PS50928"/>
    </source>
</evidence>
<feature type="transmembrane region" description="Helical" evidence="7">
    <location>
        <begin position="95"/>
        <end position="120"/>
    </location>
</feature>
<feature type="transmembrane region" description="Helical" evidence="7">
    <location>
        <begin position="132"/>
        <end position="151"/>
    </location>
</feature>
<evidence type="ECO:0000256" key="4">
    <source>
        <dbReference type="ARBA" id="ARBA00022692"/>
    </source>
</evidence>
<evidence type="ECO:0000256" key="2">
    <source>
        <dbReference type="ARBA" id="ARBA00022448"/>
    </source>
</evidence>
<name>A0A0R2CBH4_9LACO</name>
<sequence>MTDSKAENSEYITKGSVKLKKKSVLRKILVPQKEVARKNRIILGILAFVLILLFWSWITYGKIVGTMFVPTPSSTFSALTNMLSTGFWSDISITIYRVMTGFFIALIVALPLGILVGAYQPIAAFFEPVFSFVRYMPASAFIPLFIFWIGIGESEKIAIIILGSLPQLVLMIANDIRNVDQSLIEVSYTLGTNTLNVLWKVILPKSLPDIMNTIRIVLGWAWTYVIVAELVGASSGIGFSILQAERTFQIDRIFVGILILGIIGLIVDTVLTLLNKILFAWNF</sequence>
<keyword evidence="4 7" id="KW-0812">Transmembrane</keyword>
<dbReference type="InterPro" id="IPR000515">
    <property type="entry name" value="MetI-like"/>
</dbReference>
<feature type="domain" description="ABC transmembrane type-1" evidence="8">
    <location>
        <begin position="91"/>
        <end position="275"/>
    </location>
</feature>
<evidence type="ECO:0000256" key="7">
    <source>
        <dbReference type="RuleBase" id="RU363032"/>
    </source>
</evidence>
<keyword evidence="10" id="KW-1185">Reference proteome</keyword>
<dbReference type="SUPFAM" id="SSF161098">
    <property type="entry name" value="MetI-like"/>
    <property type="match status" value="1"/>
</dbReference>
<dbReference type="Proteomes" id="UP000051576">
    <property type="component" value="Unassembled WGS sequence"/>
</dbReference>
<comment type="similarity">
    <text evidence="7">Belongs to the binding-protein-dependent transport system permease family.</text>
</comment>
<dbReference type="GO" id="GO:0005886">
    <property type="term" value="C:plasma membrane"/>
    <property type="evidence" value="ECO:0007669"/>
    <property type="project" value="UniProtKB-SubCell"/>
</dbReference>
<gene>
    <name evidence="9" type="ORF">FD21_GL000214</name>
</gene>
<comment type="subcellular location">
    <subcellularLocation>
        <location evidence="1 7">Cell membrane</location>
        <topology evidence="1 7">Multi-pass membrane protein</topology>
    </subcellularLocation>
</comment>
<feature type="transmembrane region" description="Helical" evidence="7">
    <location>
        <begin position="254"/>
        <end position="274"/>
    </location>
</feature>
<dbReference type="Pfam" id="PF00528">
    <property type="entry name" value="BPD_transp_1"/>
    <property type="match status" value="1"/>
</dbReference>
<dbReference type="GO" id="GO:0042918">
    <property type="term" value="P:alkanesulfonate transmembrane transport"/>
    <property type="evidence" value="ECO:0007669"/>
    <property type="project" value="UniProtKB-ARBA"/>
</dbReference>
<keyword evidence="2 7" id="KW-0813">Transport</keyword>
<comment type="caution">
    <text evidence="9">The sequence shown here is derived from an EMBL/GenBank/DDBJ whole genome shotgun (WGS) entry which is preliminary data.</text>
</comment>
<keyword evidence="5 7" id="KW-1133">Transmembrane helix</keyword>
<protein>
    <submittedName>
        <fullName evidence="9">Binding-protein-dependent transport system inner membrane protein</fullName>
    </submittedName>
</protein>
<evidence type="ECO:0000313" key="9">
    <source>
        <dbReference type="EMBL" id="KRM89165.1"/>
    </source>
</evidence>
<dbReference type="FunFam" id="1.10.3720.10:FF:000003">
    <property type="entry name" value="Aliphatic sulfonate ABC transporter permease"/>
    <property type="match status" value="1"/>
</dbReference>
<keyword evidence="6 7" id="KW-0472">Membrane</keyword>
<feature type="transmembrane region" description="Helical" evidence="7">
    <location>
        <begin position="157"/>
        <end position="176"/>
    </location>
</feature>
<evidence type="ECO:0000256" key="1">
    <source>
        <dbReference type="ARBA" id="ARBA00004651"/>
    </source>
</evidence>
<dbReference type="EMBL" id="AYYX01000011">
    <property type="protein sequence ID" value="KRM89165.1"/>
    <property type="molecule type" value="Genomic_DNA"/>
</dbReference>
<dbReference type="STRING" id="1133569.FD21_GL000214"/>
<dbReference type="Gene3D" id="1.10.3720.10">
    <property type="entry name" value="MetI-like"/>
    <property type="match status" value="1"/>
</dbReference>
<dbReference type="CDD" id="cd06261">
    <property type="entry name" value="TM_PBP2"/>
    <property type="match status" value="1"/>
</dbReference>
<dbReference type="eggNOG" id="COG0600">
    <property type="taxonomic scope" value="Bacteria"/>
</dbReference>
<dbReference type="InterPro" id="IPR035906">
    <property type="entry name" value="MetI-like_sf"/>
</dbReference>
<evidence type="ECO:0000256" key="5">
    <source>
        <dbReference type="ARBA" id="ARBA00022989"/>
    </source>
</evidence>
<evidence type="ECO:0000313" key="10">
    <source>
        <dbReference type="Proteomes" id="UP000051576"/>
    </source>
</evidence>
<keyword evidence="3" id="KW-1003">Cell membrane</keyword>
<dbReference type="PATRIC" id="fig|1133569.4.peg.222"/>
<evidence type="ECO:0000256" key="6">
    <source>
        <dbReference type="ARBA" id="ARBA00023136"/>
    </source>
</evidence>
<organism evidence="9 10">
    <name type="scientific">Liquorilactobacillus vini DSM 20605</name>
    <dbReference type="NCBI Taxonomy" id="1133569"/>
    <lineage>
        <taxon>Bacteria</taxon>
        <taxon>Bacillati</taxon>
        <taxon>Bacillota</taxon>
        <taxon>Bacilli</taxon>
        <taxon>Lactobacillales</taxon>
        <taxon>Lactobacillaceae</taxon>
        <taxon>Liquorilactobacillus</taxon>
    </lineage>
</organism>
<dbReference type="PANTHER" id="PTHR30151:SF0">
    <property type="entry name" value="ABC TRANSPORTER PERMEASE PROTEIN MJ0413-RELATED"/>
    <property type="match status" value="1"/>
</dbReference>
<dbReference type="OrthoDB" id="9804353at2"/>
<dbReference type="AlphaFoldDB" id="A0A0R2CBH4"/>
<dbReference type="PANTHER" id="PTHR30151">
    <property type="entry name" value="ALKANE SULFONATE ABC TRANSPORTER-RELATED, MEMBRANE SUBUNIT"/>
    <property type="match status" value="1"/>
</dbReference>
<evidence type="ECO:0000256" key="3">
    <source>
        <dbReference type="ARBA" id="ARBA00022475"/>
    </source>
</evidence>
<proteinExistence type="inferred from homology"/>
<feature type="transmembrane region" description="Helical" evidence="7">
    <location>
        <begin position="222"/>
        <end position="242"/>
    </location>
</feature>
<feature type="transmembrane region" description="Helical" evidence="7">
    <location>
        <begin position="41"/>
        <end position="60"/>
    </location>
</feature>